<keyword evidence="2" id="KW-1185">Reference proteome</keyword>
<name>A0A371I3F3_MUCPR</name>
<dbReference type="AlphaFoldDB" id="A0A371I3F3"/>
<evidence type="ECO:0000313" key="2">
    <source>
        <dbReference type="Proteomes" id="UP000257109"/>
    </source>
</evidence>
<evidence type="ECO:0000313" key="1">
    <source>
        <dbReference type="EMBL" id="RDY09566.1"/>
    </source>
</evidence>
<accession>A0A371I3F3</accession>
<organism evidence="1 2">
    <name type="scientific">Mucuna pruriens</name>
    <name type="common">Velvet bean</name>
    <name type="synonym">Dolichos pruriens</name>
    <dbReference type="NCBI Taxonomy" id="157652"/>
    <lineage>
        <taxon>Eukaryota</taxon>
        <taxon>Viridiplantae</taxon>
        <taxon>Streptophyta</taxon>
        <taxon>Embryophyta</taxon>
        <taxon>Tracheophyta</taxon>
        <taxon>Spermatophyta</taxon>
        <taxon>Magnoliopsida</taxon>
        <taxon>eudicotyledons</taxon>
        <taxon>Gunneridae</taxon>
        <taxon>Pentapetalae</taxon>
        <taxon>rosids</taxon>
        <taxon>fabids</taxon>
        <taxon>Fabales</taxon>
        <taxon>Fabaceae</taxon>
        <taxon>Papilionoideae</taxon>
        <taxon>50 kb inversion clade</taxon>
        <taxon>NPAAA clade</taxon>
        <taxon>indigoferoid/millettioid clade</taxon>
        <taxon>Phaseoleae</taxon>
        <taxon>Mucuna</taxon>
    </lineage>
</organism>
<protein>
    <submittedName>
        <fullName evidence="1">Uncharacterized protein</fullName>
    </submittedName>
</protein>
<dbReference type="EMBL" id="QJKJ01001020">
    <property type="protein sequence ID" value="RDY09566.1"/>
    <property type="molecule type" value="Genomic_DNA"/>
</dbReference>
<comment type="caution">
    <text evidence="1">The sequence shown here is derived from an EMBL/GenBank/DDBJ whole genome shotgun (WGS) entry which is preliminary data.</text>
</comment>
<sequence>MSRMGIEFEDEILELLLLNSLSGSSQIQSLMGSVLNEEKRRKAQGSLSWFEVLVTKNRGRS</sequence>
<dbReference type="Proteomes" id="UP000257109">
    <property type="component" value="Unassembled WGS sequence"/>
</dbReference>
<reference evidence="1" key="1">
    <citation type="submission" date="2018-05" db="EMBL/GenBank/DDBJ databases">
        <title>Draft genome of Mucuna pruriens seed.</title>
        <authorList>
            <person name="Nnadi N.E."/>
            <person name="Vos R."/>
            <person name="Hasami M.H."/>
            <person name="Devisetty U.K."/>
            <person name="Aguiy J.C."/>
        </authorList>
    </citation>
    <scope>NUCLEOTIDE SEQUENCE [LARGE SCALE GENOMIC DNA]</scope>
    <source>
        <strain evidence="1">JCA_2017</strain>
    </source>
</reference>
<feature type="non-terminal residue" evidence="1">
    <location>
        <position position="1"/>
    </location>
</feature>
<gene>
    <name evidence="1" type="ORF">CR513_06051</name>
</gene>
<proteinExistence type="predicted"/>